<dbReference type="Pfam" id="PF23203">
    <property type="entry name" value="KIF21A"/>
    <property type="match status" value="1"/>
</dbReference>
<dbReference type="CDD" id="cd22248">
    <property type="entry name" value="Rcc_KIF21"/>
    <property type="match status" value="1"/>
</dbReference>
<dbReference type="EMBL" id="CAJPVJ010001975">
    <property type="protein sequence ID" value="CAG2165597.1"/>
    <property type="molecule type" value="Genomic_DNA"/>
</dbReference>
<evidence type="ECO:0000256" key="19">
    <source>
        <dbReference type="SAM" id="MobiDB-lite"/>
    </source>
</evidence>
<dbReference type="SMART" id="SM00320">
    <property type="entry name" value="WD40"/>
    <property type="match status" value="7"/>
</dbReference>
<dbReference type="GO" id="GO:0005875">
    <property type="term" value="C:microtubule associated complex"/>
    <property type="evidence" value="ECO:0007669"/>
    <property type="project" value="TreeGrafter"/>
</dbReference>
<evidence type="ECO:0000313" key="22">
    <source>
        <dbReference type="Proteomes" id="UP000728032"/>
    </source>
</evidence>
<evidence type="ECO:0000256" key="2">
    <source>
        <dbReference type="ARBA" id="ARBA00004279"/>
    </source>
</evidence>
<keyword evidence="13 17" id="KW-0505">Motor protein</keyword>
<dbReference type="GO" id="GO:0005524">
    <property type="term" value="F:ATP binding"/>
    <property type="evidence" value="ECO:0007669"/>
    <property type="project" value="UniProtKB-UniRule"/>
</dbReference>
<dbReference type="InterPro" id="IPR036961">
    <property type="entry name" value="Kinesin_motor_dom_sf"/>
</dbReference>
<feature type="compositionally biased region" description="Low complexity" evidence="19">
    <location>
        <begin position="1176"/>
        <end position="1187"/>
    </location>
</feature>
<dbReference type="GO" id="GO:0003777">
    <property type="term" value="F:microtubule motor activity"/>
    <property type="evidence" value="ECO:0007669"/>
    <property type="project" value="InterPro"/>
</dbReference>
<evidence type="ECO:0000256" key="14">
    <source>
        <dbReference type="ARBA" id="ARBA00023212"/>
    </source>
</evidence>
<dbReference type="Gene3D" id="2.130.10.10">
    <property type="entry name" value="YVTN repeat-like/Quinoprotein amine dehydrogenase"/>
    <property type="match status" value="2"/>
</dbReference>
<evidence type="ECO:0000256" key="16">
    <source>
        <dbReference type="PROSITE-ProRule" id="PRU00221"/>
    </source>
</evidence>
<feature type="domain" description="Kinesin motor" evidence="20">
    <location>
        <begin position="6"/>
        <end position="363"/>
    </location>
</feature>
<feature type="coiled-coil region" evidence="18">
    <location>
        <begin position="371"/>
        <end position="499"/>
    </location>
</feature>
<comment type="subcellular location">
    <subcellularLocation>
        <location evidence="3">Cell projection</location>
        <location evidence="3">Axon</location>
    </subcellularLocation>
    <subcellularLocation>
        <location evidence="2">Cell projection</location>
        <location evidence="2">Dendrite</location>
    </subcellularLocation>
    <subcellularLocation>
        <location evidence="4">Cell projection</location>
        <location evidence="4">Growth cone</location>
    </subcellularLocation>
    <subcellularLocation>
        <location evidence="1">Cytoplasm</location>
        <location evidence="1">Cytoskeleton</location>
    </subcellularLocation>
</comment>
<accession>A0A7R9QH05</accession>
<dbReference type="GO" id="GO:0051231">
    <property type="term" value="P:spindle elongation"/>
    <property type="evidence" value="ECO:0007669"/>
    <property type="project" value="TreeGrafter"/>
</dbReference>
<protein>
    <recommendedName>
        <fullName evidence="20">Kinesin motor domain-containing protein</fullName>
    </recommendedName>
</protein>
<dbReference type="FunFam" id="3.40.850.10:FF:000011">
    <property type="entry name" value="Kinesin family member 21A"/>
    <property type="match status" value="1"/>
</dbReference>
<evidence type="ECO:0000313" key="21">
    <source>
        <dbReference type="EMBL" id="CAD7645297.1"/>
    </source>
</evidence>
<feature type="region of interest" description="Disordered" evidence="19">
    <location>
        <begin position="556"/>
        <end position="613"/>
    </location>
</feature>
<name>A0A7R9QH05_9ACAR</name>
<evidence type="ECO:0000256" key="12">
    <source>
        <dbReference type="ARBA" id="ARBA00023054"/>
    </source>
</evidence>
<evidence type="ECO:0000256" key="1">
    <source>
        <dbReference type="ARBA" id="ARBA00004245"/>
    </source>
</evidence>
<feature type="repeat" description="WD" evidence="16">
    <location>
        <begin position="1477"/>
        <end position="1512"/>
    </location>
</feature>
<dbReference type="Gene3D" id="3.40.850.10">
    <property type="entry name" value="Kinesin motor domain"/>
    <property type="match status" value="1"/>
</dbReference>
<dbReference type="GO" id="GO:0007052">
    <property type="term" value="P:mitotic spindle organization"/>
    <property type="evidence" value="ECO:0007669"/>
    <property type="project" value="TreeGrafter"/>
</dbReference>
<dbReference type="CDD" id="cd01372">
    <property type="entry name" value="KISc_KIF4"/>
    <property type="match status" value="1"/>
</dbReference>
<organism evidence="21">
    <name type="scientific">Oppiella nova</name>
    <dbReference type="NCBI Taxonomy" id="334625"/>
    <lineage>
        <taxon>Eukaryota</taxon>
        <taxon>Metazoa</taxon>
        <taxon>Ecdysozoa</taxon>
        <taxon>Arthropoda</taxon>
        <taxon>Chelicerata</taxon>
        <taxon>Arachnida</taxon>
        <taxon>Acari</taxon>
        <taxon>Acariformes</taxon>
        <taxon>Sarcoptiformes</taxon>
        <taxon>Oribatida</taxon>
        <taxon>Brachypylina</taxon>
        <taxon>Oppioidea</taxon>
        <taxon>Oppiidae</taxon>
        <taxon>Oppiella</taxon>
    </lineage>
</organism>
<feature type="repeat" description="WD" evidence="16">
    <location>
        <begin position="1239"/>
        <end position="1278"/>
    </location>
</feature>
<feature type="compositionally biased region" description="Acidic residues" evidence="19">
    <location>
        <begin position="584"/>
        <end position="607"/>
    </location>
</feature>
<dbReference type="Proteomes" id="UP000728032">
    <property type="component" value="Unassembled WGS sequence"/>
</dbReference>
<feature type="repeat" description="WD" evidence="16">
    <location>
        <begin position="1519"/>
        <end position="1548"/>
    </location>
</feature>
<evidence type="ECO:0000256" key="11">
    <source>
        <dbReference type="ARBA" id="ARBA00022840"/>
    </source>
</evidence>
<evidence type="ECO:0000256" key="3">
    <source>
        <dbReference type="ARBA" id="ARBA00004489"/>
    </source>
</evidence>
<evidence type="ECO:0000256" key="10">
    <source>
        <dbReference type="ARBA" id="ARBA00022741"/>
    </source>
</evidence>
<keyword evidence="7 16" id="KW-0853">WD repeat</keyword>
<dbReference type="Pfam" id="PF23204">
    <property type="entry name" value="KIF21A_2nd"/>
    <property type="match status" value="1"/>
</dbReference>
<evidence type="ECO:0000256" key="9">
    <source>
        <dbReference type="ARBA" id="ARBA00022737"/>
    </source>
</evidence>
<keyword evidence="11 17" id="KW-0067">ATP-binding</keyword>
<dbReference type="CDD" id="cd00200">
    <property type="entry name" value="WD40"/>
    <property type="match status" value="1"/>
</dbReference>
<feature type="repeat" description="WD" evidence="16">
    <location>
        <begin position="1436"/>
        <end position="1475"/>
    </location>
</feature>
<dbReference type="Pfam" id="PF00400">
    <property type="entry name" value="WD40"/>
    <property type="match status" value="4"/>
</dbReference>
<dbReference type="InterPro" id="IPR027640">
    <property type="entry name" value="Kinesin-like_fam"/>
</dbReference>
<feature type="region of interest" description="Disordered" evidence="19">
    <location>
        <begin position="1170"/>
        <end position="1191"/>
    </location>
</feature>
<dbReference type="SMART" id="SM00129">
    <property type="entry name" value="KISc"/>
    <property type="match status" value="1"/>
</dbReference>
<keyword evidence="15" id="KW-0966">Cell projection</keyword>
<dbReference type="OrthoDB" id="3176171at2759"/>
<gene>
    <name evidence="21" type="ORF">ONB1V03_LOCUS5136</name>
</gene>
<dbReference type="Pfam" id="PF25764">
    <property type="entry name" value="KIF21A_4th"/>
    <property type="match status" value="1"/>
</dbReference>
<evidence type="ECO:0000256" key="8">
    <source>
        <dbReference type="ARBA" id="ARBA00022701"/>
    </source>
</evidence>
<feature type="binding site" evidence="17">
    <location>
        <begin position="85"/>
        <end position="92"/>
    </location>
    <ligand>
        <name>ATP</name>
        <dbReference type="ChEBI" id="CHEBI:30616"/>
    </ligand>
</feature>
<dbReference type="InterPro" id="IPR027417">
    <property type="entry name" value="P-loop_NTPase"/>
</dbReference>
<evidence type="ECO:0000256" key="6">
    <source>
        <dbReference type="ARBA" id="ARBA00022553"/>
    </source>
</evidence>
<feature type="coiled-coil region" evidence="18">
    <location>
        <begin position="871"/>
        <end position="932"/>
    </location>
</feature>
<keyword evidence="12 18" id="KW-0175">Coiled coil</keyword>
<comment type="similarity">
    <text evidence="17">Belongs to the TRAFAC class myosin-kinesin ATPase superfamily. Kinesin family.</text>
</comment>
<dbReference type="Pfam" id="PF00225">
    <property type="entry name" value="Kinesin"/>
    <property type="match status" value="1"/>
</dbReference>
<keyword evidence="9" id="KW-0677">Repeat</keyword>
<evidence type="ECO:0000256" key="5">
    <source>
        <dbReference type="ARBA" id="ARBA00022490"/>
    </source>
</evidence>
<dbReference type="PANTHER" id="PTHR47969">
    <property type="entry name" value="CHROMOSOME-ASSOCIATED KINESIN KIF4A-RELATED"/>
    <property type="match status" value="1"/>
</dbReference>
<dbReference type="InterPro" id="IPR001752">
    <property type="entry name" value="Kinesin_motor_dom"/>
</dbReference>
<dbReference type="GO" id="GO:0030426">
    <property type="term" value="C:growth cone"/>
    <property type="evidence" value="ECO:0007669"/>
    <property type="project" value="UniProtKB-SubCell"/>
</dbReference>
<dbReference type="PROSITE" id="PS50082">
    <property type="entry name" value="WD_REPEATS_2"/>
    <property type="match status" value="4"/>
</dbReference>
<dbReference type="InterPro" id="IPR001680">
    <property type="entry name" value="WD40_rpt"/>
</dbReference>
<dbReference type="InterPro" id="IPR019821">
    <property type="entry name" value="Kinesin_motor_CS"/>
</dbReference>
<sequence>MEQENNVRVALRIRPQLPKEVIDMCKTCTRVLPNEPQVWLGADKAFTYDHVFDSNSKQESVYEDCVQKLIDGCFEGYNATVLAYGQTGSGKTYSMGTGFDIGSTSEEKGIIPRAVEHLFNGIAERQRGARERREPIPEFKVIAQFLELYNEDIIDLLSDERSKHSQIKIHEDSNGGIYINGVNTKTVQTIEETLQCLKMGALSRTTASTQMNAQSSRSHAIFTLHVKQHRVTQIDESFGEELNEQMNTDLGPQEFETLTAKFHFVDLAGSERLKRTGATGERAREGISINSGLLALGNVISALGDKAKRATHVPYRDSKLTRLLQDSLGGNSMTLMIACVSPSDRDFMETLNTLRYANRAKNIKNKVTANQDKSSQTITALRREIQELQIELQEYKQGKRIIDGDGTEKINDMFHENNMLMNEVANLRTRIKALQETNERITAANTELLVERETGNWLNSGTGDKSDISSLVKGYMKEIQDLTTKLIEVEETCSILRKQNNRSGHRLSMSPYHGGGAVAMTGHYDVGFNDEKTTNEVISEAKRDVLKMKRISKIRKRSLQKDNGSDTNGNDIDVNNGSSNSLNEENEDQEESDSDSDDVEDSSMSDDEQQKAQNAINTAEKELYDLTSEISLKEKLIIELEKSQKKMSQMRQQYEDKLLQLQNKISETESERDNVLSKLNSVGNQGDDKAKKVKDEYQKKLNTLQTEVKKLQAAKREHSQAMRNQSASETQMRQLRNEVMEMKKQKVKIMAKMKEETQKHREAEIRNNKKISQLSKQERQKDIKIRSLEVESNRYKSLLKRKDEEFNALKRRFKPMSDRVAGRIPNGGSRKGSRATPFSPVAAKMKWQKLETDINKIVLSKQNVTLHERAMERYLQQRQQLSRSLDRTNRKYEAALRTGKHENDIRVLKEEIETIEANLKYINENINDLQSSIVQLSDIDSDVTDMIGYLNSDEVKYLFNKVLAMAVSNSLVATQREEEKKEIEMKYKQVADSSLIQEQLLNHVLDTTFLEGNEDNLKLEADIPDLNPIPYDFEHQFAIPAIPQSTRTSTPSKEKARRTTRTPQELLFDMTVDHKNNCNNDVMTQSLIAPNIITEESDLQRVPSAPSLKDCLYFAPKCELFYSPAFKRKTYERLPIVNEPTLARRMRTATLSSSGNSLSSNQPLTYVSRQLSQELSSETTPPVSPSVQRRNRDAAGNVFSRLTNGSITNNPLNIDRAGNIVPFTGRSDKSSPLVCTHTAEGHTRPVLSVVATNDVLFSGSKDCSLKIWDLQTGQEIQSINDHPDSVQVVRYNEYNRLAFSASKSFIKVWDPRDSPARCIKTLNSSGLVSQNTSTNLNTTKAELAPGEAPILDVQLSTYGTTLFSTCSRIVRVWDLRMFHCIGKLNTGHKADIMCLAVEEAGVDNNLVITGSKDHYIKVFEMIEGVGGIHNPKMSLKPPHYDGIEALKISGDFLFSGSRDACIKKWDLQSQRLVQSLNNCHKDWVLALNTMPNSNTLVSGCRSGQMKLWSTENCQLMGDIKAHTSAINSIDTNSSLVFTASSDNTINLWRWRSTDPSPDYIDCLTE</sequence>
<dbReference type="PROSITE" id="PS50294">
    <property type="entry name" value="WD_REPEATS_REGION"/>
    <property type="match status" value="2"/>
</dbReference>
<proteinExistence type="inferred from homology"/>
<evidence type="ECO:0000256" key="17">
    <source>
        <dbReference type="PROSITE-ProRule" id="PRU00283"/>
    </source>
</evidence>
<evidence type="ECO:0000256" key="13">
    <source>
        <dbReference type="ARBA" id="ARBA00023175"/>
    </source>
</evidence>
<dbReference type="InterPro" id="IPR015943">
    <property type="entry name" value="WD40/YVTN_repeat-like_dom_sf"/>
</dbReference>
<reference evidence="21" key="1">
    <citation type="submission" date="2020-11" db="EMBL/GenBank/DDBJ databases">
        <authorList>
            <person name="Tran Van P."/>
        </authorList>
    </citation>
    <scope>NUCLEOTIDE SEQUENCE</scope>
</reference>
<keyword evidence="6" id="KW-0597">Phosphoprotein</keyword>
<dbReference type="PROSITE" id="PS50067">
    <property type="entry name" value="KINESIN_MOTOR_2"/>
    <property type="match status" value="1"/>
</dbReference>
<dbReference type="InterPro" id="IPR056532">
    <property type="entry name" value="KIF21A/B_hel_2"/>
</dbReference>
<evidence type="ECO:0000256" key="4">
    <source>
        <dbReference type="ARBA" id="ARBA00004624"/>
    </source>
</evidence>
<dbReference type="PROSITE" id="PS00678">
    <property type="entry name" value="WD_REPEATS_1"/>
    <property type="match status" value="1"/>
</dbReference>
<keyword evidence="22" id="KW-1185">Reference proteome</keyword>
<dbReference type="GO" id="GO:0005874">
    <property type="term" value="C:microtubule"/>
    <property type="evidence" value="ECO:0007669"/>
    <property type="project" value="UniProtKB-KW"/>
</dbReference>
<keyword evidence="5" id="KW-0963">Cytoplasm</keyword>
<keyword evidence="10 17" id="KW-0547">Nucleotide-binding</keyword>
<evidence type="ECO:0000259" key="20">
    <source>
        <dbReference type="PROSITE" id="PS50067"/>
    </source>
</evidence>
<dbReference type="PROSITE" id="PS00411">
    <property type="entry name" value="KINESIN_MOTOR_1"/>
    <property type="match status" value="1"/>
</dbReference>
<dbReference type="PANTHER" id="PTHR47969:SF28">
    <property type="entry name" value="KINESIN-LIKE PROTEIN KIF21B"/>
    <property type="match status" value="1"/>
</dbReference>
<dbReference type="EMBL" id="OC916800">
    <property type="protein sequence ID" value="CAD7645297.1"/>
    <property type="molecule type" value="Genomic_DNA"/>
</dbReference>
<dbReference type="GO" id="GO:0007018">
    <property type="term" value="P:microtubule-based movement"/>
    <property type="evidence" value="ECO:0007669"/>
    <property type="project" value="InterPro"/>
</dbReference>
<evidence type="ECO:0000256" key="15">
    <source>
        <dbReference type="ARBA" id="ARBA00023273"/>
    </source>
</evidence>
<dbReference type="SUPFAM" id="SSF52540">
    <property type="entry name" value="P-loop containing nucleoside triphosphate hydrolases"/>
    <property type="match status" value="1"/>
</dbReference>
<dbReference type="GO" id="GO:0008017">
    <property type="term" value="F:microtubule binding"/>
    <property type="evidence" value="ECO:0007669"/>
    <property type="project" value="InterPro"/>
</dbReference>
<dbReference type="InterPro" id="IPR019775">
    <property type="entry name" value="WD40_repeat_CS"/>
</dbReference>
<dbReference type="InterPro" id="IPR056533">
    <property type="entry name" value="KIF21A/B_hel_1"/>
</dbReference>
<keyword evidence="8" id="KW-0493">Microtubule</keyword>
<dbReference type="PRINTS" id="PR00380">
    <property type="entry name" value="KINESINHEAVY"/>
</dbReference>
<evidence type="ECO:0000256" key="7">
    <source>
        <dbReference type="ARBA" id="ARBA00022574"/>
    </source>
</evidence>
<evidence type="ECO:0000256" key="18">
    <source>
        <dbReference type="SAM" id="Coils"/>
    </source>
</evidence>
<dbReference type="GO" id="GO:0030425">
    <property type="term" value="C:dendrite"/>
    <property type="evidence" value="ECO:0007669"/>
    <property type="project" value="UniProtKB-SubCell"/>
</dbReference>
<dbReference type="InterPro" id="IPR036322">
    <property type="entry name" value="WD40_repeat_dom_sf"/>
</dbReference>
<dbReference type="SUPFAM" id="SSF50978">
    <property type="entry name" value="WD40 repeat-like"/>
    <property type="match status" value="1"/>
</dbReference>
<keyword evidence="14" id="KW-0206">Cytoskeleton</keyword>